<name>A0A2N0ZKC2_9BACI</name>
<dbReference type="InterPro" id="IPR036294">
    <property type="entry name" value="Rbstp2229-like_sf"/>
</dbReference>
<dbReference type="SUPFAM" id="SSF111171">
    <property type="entry name" value="Rbstp2229 protein"/>
    <property type="match status" value="1"/>
</dbReference>
<evidence type="ECO:0000313" key="1">
    <source>
        <dbReference type="EMBL" id="PKG29965.1"/>
    </source>
</evidence>
<proteinExistence type="predicted"/>
<accession>A0A2N0ZKC2</accession>
<comment type="caution">
    <text evidence="1">The sequence shown here is derived from an EMBL/GenBank/DDBJ whole genome shotgun (WGS) entry which is preliminary data.</text>
</comment>
<dbReference type="Proteomes" id="UP000233343">
    <property type="component" value="Unassembled WGS sequence"/>
</dbReference>
<gene>
    <name evidence="1" type="ORF">CWS20_05495</name>
</gene>
<dbReference type="EMBL" id="PISD01000009">
    <property type="protein sequence ID" value="PKG29965.1"/>
    <property type="molecule type" value="Genomic_DNA"/>
</dbReference>
<dbReference type="Pfam" id="PF08968">
    <property type="entry name" value="DUF1885"/>
    <property type="match status" value="1"/>
</dbReference>
<dbReference type="InterPro" id="IPR015062">
    <property type="entry name" value="DUF1885"/>
</dbReference>
<evidence type="ECO:0000313" key="2">
    <source>
        <dbReference type="Proteomes" id="UP000233343"/>
    </source>
</evidence>
<keyword evidence="2" id="KW-1185">Reference proteome</keyword>
<protein>
    <submittedName>
        <fullName evidence="1">DUF1885 domain-containing protein</fullName>
    </submittedName>
</protein>
<reference evidence="1 2" key="1">
    <citation type="journal article" date="2010" name="Int. J. Syst. Evol. Microbiol.">
        <title>Bacillus horneckiae sp. nov., isolated from a spacecraft-assembly clean room.</title>
        <authorList>
            <person name="Vaishampayan P."/>
            <person name="Probst A."/>
            <person name="Krishnamurthi S."/>
            <person name="Ghosh S."/>
            <person name="Osman S."/>
            <person name="McDowall A."/>
            <person name="Ruckmani A."/>
            <person name="Mayilraj S."/>
            <person name="Venkateswaran K."/>
        </authorList>
    </citation>
    <scope>NUCLEOTIDE SEQUENCE [LARGE SCALE GENOMIC DNA]</scope>
    <source>
        <strain evidence="2">1PO1SC</strain>
    </source>
</reference>
<organism evidence="1 2">
    <name type="scientific">Cytobacillus horneckiae</name>
    <dbReference type="NCBI Taxonomy" id="549687"/>
    <lineage>
        <taxon>Bacteria</taxon>
        <taxon>Bacillati</taxon>
        <taxon>Bacillota</taxon>
        <taxon>Bacilli</taxon>
        <taxon>Bacillales</taxon>
        <taxon>Bacillaceae</taxon>
        <taxon>Cytobacillus</taxon>
    </lineage>
</organism>
<dbReference type="RefSeq" id="WP_066196799.1">
    <property type="nucleotide sequence ID" value="NZ_JAFDQP010000013.1"/>
</dbReference>
<dbReference type="AlphaFoldDB" id="A0A2N0ZKC2"/>
<dbReference type="Gene3D" id="1.20.5.850">
    <property type="entry name" value="Rbstp2229 protein"/>
    <property type="match status" value="1"/>
</dbReference>
<sequence length="144" mass="16832">MTANAYIKLVPSSEAENISTEMIKEYFHYYKEITAKTGNQVNWSYDEAAFPYKIEEQPDAKGSWFYLRSDEDRYNLIMLGIDKEVIHDENGTDKLQSFIQITLPETATFGDKGKANEFCKFLAKKLKAELHLFNGRVMYFYPRK</sequence>
<dbReference type="Gene3D" id="3.30.310.120">
    <property type="entry name" value="Rbstp2229 like protein"/>
    <property type="match status" value="1"/>
</dbReference>